<dbReference type="GO" id="GO:0070095">
    <property type="term" value="F:fructose-6-phosphate binding"/>
    <property type="evidence" value="ECO:0007669"/>
    <property type="project" value="TreeGrafter"/>
</dbReference>
<dbReference type="STRING" id="907348.TresaDRAFT_1994"/>
<feature type="binding site" evidence="10">
    <location>
        <position position="172"/>
    </location>
    <ligand>
        <name>substrate</name>
        <note>ligand shared between dimeric partners</note>
    </ligand>
</feature>
<dbReference type="NCBIfam" id="NF002872">
    <property type="entry name" value="PRK03202.1"/>
    <property type="match status" value="1"/>
</dbReference>
<dbReference type="EMBL" id="AGRW01000048">
    <property type="protein sequence ID" value="EIC01605.1"/>
    <property type="molecule type" value="Genomic_DNA"/>
</dbReference>
<dbReference type="InterPro" id="IPR000023">
    <property type="entry name" value="Phosphofructokinase_dom"/>
</dbReference>
<name>H7EL73_9SPIR</name>
<dbReference type="PANTHER" id="PTHR13697:SF52">
    <property type="entry name" value="ATP-DEPENDENT 6-PHOSPHOFRUCTOKINASE 3"/>
    <property type="match status" value="1"/>
</dbReference>
<comment type="similarity">
    <text evidence="10">Belongs to the phosphofructokinase type A (PFKA) family. Mixed-substrate PFK group III subfamily.</text>
</comment>
<keyword evidence="9 10" id="KW-0324">Glycolysis</keyword>
<dbReference type="Gene3D" id="3.40.50.460">
    <property type="entry name" value="Phosphofructokinase domain"/>
    <property type="match status" value="1"/>
</dbReference>
<dbReference type="GO" id="GO:0042802">
    <property type="term" value="F:identical protein binding"/>
    <property type="evidence" value="ECO:0007669"/>
    <property type="project" value="TreeGrafter"/>
</dbReference>
<comment type="catalytic activity">
    <reaction evidence="10">
        <text>beta-D-fructose 6-phosphate + ATP = beta-D-fructose 1,6-bisphosphate + ADP + H(+)</text>
        <dbReference type="Rhea" id="RHEA:16109"/>
        <dbReference type="ChEBI" id="CHEBI:15378"/>
        <dbReference type="ChEBI" id="CHEBI:30616"/>
        <dbReference type="ChEBI" id="CHEBI:32966"/>
        <dbReference type="ChEBI" id="CHEBI:57634"/>
        <dbReference type="ChEBI" id="CHEBI:456216"/>
        <dbReference type="EC" id="2.7.1.11"/>
    </reaction>
</comment>
<dbReference type="HAMAP" id="MF_01976">
    <property type="entry name" value="Phosphofructokinase_III"/>
    <property type="match status" value="1"/>
</dbReference>
<keyword evidence="8 10" id="KW-0460">Magnesium</keyword>
<dbReference type="RefSeq" id="WP_002704601.1">
    <property type="nucleotide sequence ID" value="NZ_AGRW01000048.1"/>
</dbReference>
<evidence type="ECO:0000256" key="1">
    <source>
        <dbReference type="ARBA" id="ARBA00001946"/>
    </source>
</evidence>
<evidence type="ECO:0000256" key="10">
    <source>
        <dbReference type="HAMAP-Rule" id="MF_01976"/>
    </source>
</evidence>
<comment type="pathway">
    <text evidence="3 10">Carbohydrate degradation; glycolysis; D-glyceraldehyde 3-phosphate and glycerone phosphate from D-glucose: step 3/4.</text>
</comment>
<dbReference type="SMR" id="H7EL73"/>
<dbReference type="GO" id="GO:0046872">
    <property type="term" value="F:metal ion binding"/>
    <property type="evidence" value="ECO:0007669"/>
    <property type="project" value="UniProtKB-KW"/>
</dbReference>
<keyword evidence="10" id="KW-0067">ATP-binding</keyword>
<keyword evidence="13" id="KW-1185">Reference proteome</keyword>
<dbReference type="InterPro" id="IPR012829">
    <property type="entry name" value="Phosphofructokinase_III"/>
</dbReference>
<dbReference type="UniPathway" id="UPA00109">
    <property type="reaction ID" value="UER00182"/>
</dbReference>
<dbReference type="GO" id="GO:0005524">
    <property type="term" value="F:ATP binding"/>
    <property type="evidence" value="ECO:0007669"/>
    <property type="project" value="UniProtKB-KW"/>
</dbReference>
<dbReference type="GO" id="GO:0048029">
    <property type="term" value="F:monosaccharide binding"/>
    <property type="evidence" value="ECO:0007669"/>
    <property type="project" value="TreeGrafter"/>
</dbReference>
<feature type="binding site" description="in other chain" evidence="10">
    <location>
        <begin position="135"/>
        <end position="137"/>
    </location>
    <ligand>
        <name>substrate</name>
        <note>ligand shared between dimeric partners</note>
    </ligand>
</feature>
<dbReference type="AlphaFoldDB" id="H7EL73"/>
<reference evidence="12 13" key="1">
    <citation type="submission" date="2011-09" db="EMBL/GenBank/DDBJ databases">
        <title>The draft genome of Treponema saccharophilum DSM 2985.</title>
        <authorList>
            <consortium name="US DOE Joint Genome Institute (JGI-PGF)"/>
            <person name="Lucas S."/>
            <person name="Copeland A."/>
            <person name="Lapidus A."/>
            <person name="Glavina del Rio T."/>
            <person name="Dalin E."/>
            <person name="Tice H."/>
            <person name="Bruce D."/>
            <person name="Goodwin L."/>
            <person name="Pitluck S."/>
            <person name="Peters L."/>
            <person name="Kyrpides N."/>
            <person name="Mavromatis K."/>
            <person name="Ivanova N."/>
            <person name="Markowitz V."/>
            <person name="Cheng J.-F."/>
            <person name="Hugenholtz P."/>
            <person name="Woyke T."/>
            <person name="Wu D."/>
            <person name="Gronow S."/>
            <person name="Wellnitz S."/>
            <person name="Brambilla E."/>
            <person name="Klenk H.-P."/>
            <person name="Eisen J.A."/>
        </authorList>
    </citation>
    <scope>NUCLEOTIDE SEQUENCE [LARGE SCALE GENOMIC DNA]</scope>
    <source>
        <strain evidence="12 13">DSM 2985</strain>
    </source>
</reference>
<evidence type="ECO:0000256" key="6">
    <source>
        <dbReference type="ARBA" id="ARBA00022723"/>
    </source>
</evidence>
<protein>
    <recommendedName>
        <fullName evidence="10">ATP-dependent 6-phosphofructokinase</fullName>
        <shortName evidence="10">ATP-PFK</shortName>
        <shortName evidence="10">Phosphofructokinase</shortName>
        <ecNumber evidence="10">2.7.1.11</ecNumber>
    </recommendedName>
    <alternativeName>
        <fullName evidence="10">Phosphohexokinase</fullName>
    </alternativeName>
</protein>
<keyword evidence="10" id="KW-0547">Nucleotide-binding</keyword>
<evidence type="ECO:0000259" key="11">
    <source>
        <dbReference type="Pfam" id="PF00365"/>
    </source>
</evidence>
<evidence type="ECO:0000256" key="3">
    <source>
        <dbReference type="ARBA" id="ARBA00004679"/>
    </source>
</evidence>
<evidence type="ECO:0000256" key="7">
    <source>
        <dbReference type="ARBA" id="ARBA00022777"/>
    </source>
</evidence>
<dbReference type="GO" id="GO:0047334">
    <property type="term" value="F:diphosphate-fructose-6-phosphate 1-phosphotransferase activity"/>
    <property type="evidence" value="ECO:0007669"/>
    <property type="project" value="InterPro"/>
</dbReference>
<evidence type="ECO:0000313" key="12">
    <source>
        <dbReference type="EMBL" id="EIC01605.1"/>
    </source>
</evidence>
<dbReference type="Pfam" id="PF00365">
    <property type="entry name" value="PFK"/>
    <property type="match status" value="1"/>
</dbReference>
<evidence type="ECO:0000256" key="9">
    <source>
        <dbReference type="ARBA" id="ARBA00023152"/>
    </source>
</evidence>
<dbReference type="Proteomes" id="UP000003571">
    <property type="component" value="Unassembled WGS sequence"/>
</dbReference>
<evidence type="ECO:0000256" key="5">
    <source>
        <dbReference type="ARBA" id="ARBA00022679"/>
    </source>
</evidence>
<evidence type="ECO:0000256" key="8">
    <source>
        <dbReference type="ARBA" id="ARBA00022842"/>
    </source>
</evidence>
<feature type="binding site" description="in other chain" evidence="10">
    <location>
        <begin position="281"/>
        <end position="284"/>
    </location>
    <ligand>
        <name>substrate</name>
        <note>ligand shared between dimeric partners</note>
    </ligand>
</feature>
<accession>H7EL73</accession>
<feature type="site" description="Important for substrate specificity; cannot use PPi as phosphoryl donor" evidence="10">
    <location>
        <position position="114"/>
    </location>
</feature>
<dbReference type="InterPro" id="IPR012003">
    <property type="entry name" value="ATP_PFK_prok-type"/>
</dbReference>
<feature type="domain" description="Phosphofructokinase" evidence="11">
    <location>
        <begin position="5"/>
        <end position="306"/>
    </location>
</feature>
<dbReference type="PATRIC" id="fig|907348.3.peg.1656"/>
<dbReference type="FunFam" id="3.40.50.460:FF:000002">
    <property type="entry name" value="ATP-dependent 6-phosphofructokinase"/>
    <property type="match status" value="1"/>
</dbReference>
<feature type="binding site" description="in other chain" evidence="10">
    <location>
        <begin position="179"/>
        <end position="181"/>
    </location>
    <ligand>
        <name>substrate</name>
        <note>ligand shared between dimeric partners</note>
    </ligand>
</feature>
<evidence type="ECO:0000256" key="2">
    <source>
        <dbReference type="ARBA" id="ARBA00004496"/>
    </source>
</evidence>
<feature type="binding site" evidence="10">
    <location>
        <position position="113"/>
    </location>
    <ligand>
        <name>Mg(2+)</name>
        <dbReference type="ChEBI" id="CHEBI:18420"/>
        <note>catalytic</note>
    </ligand>
</feature>
<comment type="caution">
    <text evidence="10">Lacks conserved residue(s) required for the propagation of feature annotation.</text>
</comment>
<proteinExistence type="inferred from homology"/>
<keyword evidence="5 10" id="KW-0808">Transferase</keyword>
<feature type="binding site" evidence="10">
    <location>
        <begin position="112"/>
        <end position="115"/>
    </location>
    <ligand>
        <name>ATP</name>
        <dbReference type="ChEBI" id="CHEBI:30616"/>
    </ligand>
</feature>
<gene>
    <name evidence="10" type="primary">pfkA</name>
    <name evidence="12" type="ORF">TresaDRAFT_1994</name>
</gene>
<dbReference type="Gene3D" id="3.40.50.450">
    <property type="match status" value="1"/>
</dbReference>
<dbReference type="GO" id="GO:0061621">
    <property type="term" value="P:canonical glycolysis"/>
    <property type="evidence" value="ECO:0007669"/>
    <property type="project" value="TreeGrafter"/>
</dbReference>
<comment type="cofactor">
    <cofactor evidence="1 10">
        <name>Mg(2+)</name>
        <dbReference type="ChEBI" id="CHEBI:18420"/>
    </cofactor>
</comment>
<comment type="subunit">
    <text evidence="10">Homodimer or homotetramer.</text>
</comment>
<dbReference type="PIRSF" id="PIRSF000532">
    <property type="entry name" value="ATP_PFK_prok"/>
    <property type="match status" value="1"/>
</dbReference>
<feature type="binding site" evidence="10">
    <location>
        <begin position="75"/>
        <end position="76"/>
    </location>
    <ligand>
        <name>ATP</name>
        <dbReference type="ChEBI" id="CHEBI:30616"/>
    </ligand>
</feature>
<feature type="active site" description="Proton acceptor" evidence="10">
    <location>
        <position position="137"/>
    </location>
</feature>
<dbReference type="PANTHER" id="PTHR13697">
    <property type="entry name" value="PHOSPHOFRUCTOKINASE"/>
    <property type="match status" value="1"/>
</dbReference>
<dbReference type="PRINTS" id="PR00476">
    <property type="entry name" value="PHFRCTKINASE"/>
</dbReference>
<evidence type="ECO:0000313" key="13">
    <source>
        <dbReference type="Proteomes" id="UP000003571"/>
    </source>
</evidence>
<feature type="binding site" evidence="10">
    <location>
        <position position="13"/>
    </location>
    <ligand>
        <name>ATP</name>
        <dbReference type="ChEBI" id="CHEBI:30616"/>
    </ligand>
</feature>
<comment type="caution">
    <text evidence="12">The sequence shown here is derived from an EMBL/GenBank/DDBJ whole genome shotgun (WGS) entry which is preliminary data.</text>
</comment>
<sequence length="364" mass="38829">MAVKRFGILTSGGDAPGLNSAIRAVCRTAAIQYGMTAVGVRNGYRGLIENNCFELSGDDITGILSRGGTILGTSREKPFKNPEPDGEGLLPIDSIKRTYEIQKMDALVCLGGNGTNTTASLLQEEGMNVIGLPKTIDNDIVKTDVTFGFHTALDVATEAIDRIHSTAHSHSRIMVIEVMGHKAGWLSLYSGVAGGADVILLPEIPYDIDSVADCIMKRRDAGKEFSIVVVAEGALSRDEALLPKKELKKRRKLMPYSIAYRVAHELEEATGLESRVTVLGYLQRGGTPSAFDRVLSTQFGVAGAHFLAEEKFGNLVAMQNNEIVAVPLSEIAGKVKNIPVLGDGNGVEHSMIAAGRGLGTCFGD</sequence>
<dbReference type="InterPro" id="IPR022953">
    <property type="entry name" value="ATP_PFK"/>
</dbReference>
<keyword evidence="6 10" id="KW-0479">Metal-binding</keyword>
<dbReference type="GO" id="GO:0003872">
    <property type="term" value="F:6-phosphofructokinase activity"/>
    <property type="evidence" value="ECO:0007669"/>
    <property type="project" value="UniProtKB-UniRule"/>
</dbReference>
<dbReference type="EC" id="2.7.1.11" evidence="10"/>
<dbReference type="SUPFAM" id="SSF53784">
    <property type="entry name" value="Phosphofructokinase"/>
    <property type="match status" value="1"/>
</dbReference>
<keyword evidence="4 10" id="KW-0963">Cytoplasm</keyword>
<feature type="binding site" evidence="10">
    <location>
        <position position="275"/>
    </location>
    <ligand>
        <name>substrate</name>
        <note>ligand shared between dimeric partners</note>
    </ligand>
</feature>
<dbReference type="GO" id="GO:0006002">
    <property type="term" value="P:fructose 6-phosphate metabolic process"/>
    <property type="evidence" value="ECO:0007669"/>
    <property type="project" value="InterPro"/>
</dbReference>
<dbReference type="GO" id="GO:0016208">
    <property type="term" value="F:AMP binding"/>
    <property type="evidence" value="ECO:0007669"/>
    <property type="project" value="TreeGrafter"/>
</dbReference>
<dbReference type="GO" id="GO:0030388">
    <property type="term" value="P:fructose 1,6-bisphosphate metabolic process"/>
    <property type="evidence" value="ECO:0007669"/>
    <property type="project" value="TreeGrafter"/>
</dbReference>
<organism evidence="12 13">
    <name type="scientific">Treponema saccharophilum DSM 2985</name>
    <dbReference type="NCBI Taxonomy" id="907348"/>
    <lineage>
        <taxon>Bacteria</taxon>
        <taxon>Pseudomonadati</taxon>
        <taxon>Spirochaetota</taxon>
        <taxon>Spirochaetia</taxon>
        <taxon>Spirochaetales</taxon>
        <taxon>Treponemataceae</taxon>
        <taxon>Treponema</taxon>
    </lineage>
</organism>
<feature type="binding site" description="in other chain" evidence="10">
    <location>
        <position position="232"/>
    </location>
    <ligand>
        <name>substrate</name>
        <note>ligand shared between dimeric partners</note>
    </ligand>
</feature>
<keyword evidence="7 10" id="KW-0418">Kinase</keyword>
<dbReference type="eggNOG" id="COG0205">
    <property type="taxonomic scope" value="Bacteria"/>
</dbReference>
<dbReference type="InterPro" id="IPR035966">
    <property type="entry name" value="PKF_sf"/>
</dbReference>
<comment type="subcellular location">
    <subcellularLocation>
        <location evidence="2 10">Cytoplasm</location>
    </subcellularLocation>
</comment>
<dbReference type="GO" id="GO:0005945">
    <property type="term" value="C:6-phosphofructokinase complex"/>
    <property type="evidence" value="ECO:0007669"/>
    <property type="project" value="TreeGrafter"/>
</dbReference>
<comment type="function">
    <text evidence="10">Catalyzes the phosphorylation of D-fructose 6-phosphate to fructose 1,6-bisphosphate by ATP, the first committing step of glycolysis.</text>
</comment>
<evidence type="ECO:0000256" key="4">
    <source>
        <dbReference type="ARBA" id="ARBA00022490"/>
    </source>
</evidence>